<dbReference type="PANTHER" id="PTHR12526:SF635">
    <property type="entry name" value="GLYCOSYL TRANSFERASE GROUP 1"/>
    <property type="match status" value="1"/>
</dbReference>
<dbReference type="Pfam" id="PF13439">
    <property type="entry name" value="Glyco_transf_4"/>
    <property type="match status" value="1"/>
</dbReference>
<dbReference type="RefSeq" id="WP_236982595.1">
    <property type="nucleotide sequence ID" value="NZ_AP023086.1"/>
</dbReference>
<sequence length="406" mass="44899">MKILHLSYSDADGGAARAAFRLHIAQRKAGLDSHMLVVNKQTDNPFVHSVGKSKWLRIKIANIIASRLLRLQKTSNPVHHSLNFFASGILQQIDRIAPDIVNLHWVGGEMISVGEISRIKQPAVWTMHDMWPFCGAEHYSDPAGNKRYVQYSTSAIEVDPSLSGVDINKWRARSKAKSWTKKSITYVCPTNWLAGCARESSLLANSQITVIPNCIDHDLFKPVDKQVCRHLLGLPQNKKLILFGAMSSTSDPRKGFALLESALEKLRGRCDFELVVFGASGIDDICDIKTHYMGILKDDISLVALYNACNLFVAPSLQDNLPNTLVESLACGVPCIAFDIGGMQDLVRSSNDGALVQSIDCDALADAIASELLNDAARNTLMHSKLYREEAAVASQYRQLYEAYLR</sequence>
<feature type="domain" description="Glycosyltransferase subfamily 4-like N-terminal" evidence="1">
    <location>
        <begin position="13"/>
        <end position="218"/>
    </location>
</feature>
<keyword evidence="3" id="KW-1185">Reference proteome</keyword>
<accession>A0AAN1WIQ1</accession>
<evidence type="ECO:0000259" key="1">
    <source>
        <dbReference type="Pfam" id="PF13439"/>
    </source>
</evidence>
<dbReference type="EMBL" id="AP023086">
    <property type="protein sequence ID" value="BCD98332.1"/>
    <property type="molecule type" value="Genomic_DNA"/>
</dbReference>
<dbReference type="KEGG" id="marq:MARGE09_P2533"/>
<proteinExistence type="predicted"/>
<evidence type="ECO:0000313" key="3">
    <source>
        <dbReference type="Proteomes" id="UP001320119"/>
    </source>
</evidence>
<evidence type="ECO:0000313" key="2">
    <source>
        <dbReference type="EMBL" id="BCD98332.1"/>
    </source>
</evidence>
<dbReference type="GO" id="GO:0016757">
    <property type="term" value="F:glycosyltransferase activity"/>
    <property type="evidence" value="ECO:0007669"/>
    <property type="project" value="TreeGrafter"/>
</dbReference>
<protein>
    <recommendedName>
        <fullName evidence="1">Glycosyltransferase subfamily 4-like N-terminal domain-containing protein</fullName>
    </recommendedName>
</protein>
<reference evidence="2 3" key="1">
    <citation type="journal article" date="2022" name="IScience">
        <title>An ultrasensitive nanofiber-based assay for enzymatic hydrolysis and deep-sea microbial degradation of cellulose.</title>
        <authorList>
            <person name="Tsudome M."/>
            <person name="Tachioka M."/>
            <person name="Miyazaki M."/>
            <person name="Uchimura K."/>
            <person name="Tsuda M."/>
            <person name="Takaki Y."/>
            <person name="Deguchi S."/>
        </authorList>
    </citation>
    <scope>NUCLEOTIDE SEQUENCE [LARGE SCALE GENOMIC DNA]</scope>
    <source>
        <strain evidence="2 3">GE09</strain>
    </source>
</reference>
<name>A0AAN1WIQ1_9GAMM</name>
<dbReference type="Proteomes" id="UP001320119">
    <property type="component" value="Chromosome"/>
</dbReference>
<dbReference type="SUPFAM" id="SSF53756">
    <property type="entry name" value="UDP-Glycosyltransferase/glycogen phosphorylase"/>
    <property type="match status" value="1"/>
</dbReference>
<dbReference type="AlphaFoldDB" id="A0AAN1WIQ1"/>
<dbReference type="PANTHER" id="PTHR12526">
    <property type="entry name" value="GLYCOSYLTRANSFERASE"/>
    <property type="match status" value="1"/>
</dbReference>
<organism evidence="2 3">
    <name type="scientific">Marinagarivorans cellulosilyticus</name>
    <dbReference type="NCBI Taxonomy" id="2721545"/>
    <lineage>
        <taxon>Bacteria</taxon>
        <taxon>Pseudomonadati</taxon>
        <taxon>Pseudomonadota</taxon>
        <taxon>Gammaproteobacteria</taxon>
        <taxon>Cellvibrionales</taxon>
        <taxon>Cellvibrionaceae</taxon>
        <taxon>Marinagarivorans</taxon>
    </lineage>
</organism>
<dbReference type="Pfam" id="PF13692">
    <property type="entry name" value="Glyco_trans_1_4"/>
    <property type="match status" value="1"/>
</dbReference>
<dbReference type="InterPro" id="IPR028098">
    <property type="entry name" value="Glyco_trans_4-like_N"/>
</dbReference>
<gene>
    <name evidence="2" type="ORF">MARGE09_P2533</name>
</gene>
<dbReference type="Gene3D" id="3.40.50.2000">
    <property type="entry name" value="Glycogen Phosphorylase B"/>
    <property type="match status" value="2"/>
</dbReference>